<evidence type="ECO:0000313" key="1">
    <source>
        <dbReference type="EMBL" id="MPN22656.1"/>
    </source>
</evidence>
<comment type="caution">
    <text evidence="1">The sequence shown here is derived from an EMBL/GenBank/DDBJ whole genome shotgun (WGS) entry which is preliminary data.</text>
</comment>
<organism evidence="1">
    <name type="scientific">bioreactor metagenome</name>
    <dbReference type="NCBI Taxonomy" id="1076179"/>
    <lineage>
        <taxon>unclassified sequences</taxon>
        <taxon>metagenomes</taxon>
        <taxon>ecological metagenomes</taxon>
    </lineage>
</organism>
<dbReference type="Gene3D" id="3.40.50.1110">
    <property type="entry name" value="SGNH hydrolase"/>
    <property type="match status" value="1"/>
</dbReference>
<dbReference type="EMBL" id="VSSQ01070943">
    <property type="protein sequence ID" value="MPN22656.1"/>
    <property type="molecule type" value="Genomic_DNA"/>
</dbReference>
<sequence length="164" mass="18894">MYGATMAEGLPWVAEFEKRLELIVQEINARFPGGCHIFFCNIYDPSDGAGDIEKSGLPPWPDGLKLLAKYNEAIENCARKHPSVHLVDMHRLFLGHGLHSGQFWFRHYDRKDPHYWYYTNLEDPNERGYDALRRLFFNEISSVLPAQFGPGDTLDRSIGRNAPR</sequence>
<gene>
    <name evidence="1" type="ORF">SDC9_170039</name>
</gene>
<protein>
    <submittedName>
        <fullName evidence="1">Uncharacterized protein</fullName>
    </submittedName>
</protein>
<dbReference type="SUPFAM" id="SSF52266">
    <property type="entry name" value="SGNH hydrolase"/>
    <property type="match status" value="1"/>
</dbReference>
<dbReference type="InterPro" id="IPR036514">
    <property type="entry name" value="SGNH_hydro_sf"/>
</dbReference>
<proteinExistence type="predicted"/>
<accession>A0A645G967</accession>
<name>A0A645G967_9ZZZZ</name>
<dbReference type="AlphaFoldDB" id="A0A645G967"/>
<reference evidence="1" key="1">
    <citation type="submission" date="2019-08" db="EMBL/GenBank/DDBJ databases">
        <authorList>
            <person name="Kucharzyk K."/>
            <person name="Murdoch R.W."/>
            <person name="Higgins S."/>
            <person name="Loffler F."/>
        </authorList>
    </citation>
    <scope>NUCLEOTIDE SEQUENCE</scope>
</reference>